<reference evidence="14 15" key="2">
    <citation type="submission" date="2018-11" db="EMBL/GenBank/DDBJ databases">
        <authorList>
            <consortium name="Pathogen Informatics"/>
        </authorList>
    </citation>
    <scope>NUCLEOTIDE SEQUENCE [LARGE SCALE GENOMIC DNA]</scope>
</reference>
<evidence type="ECO:0000256" key="7">
    <source>
        <dbReference type="ARBA" id="ARBA00022882"/>
    </source>
</evidence>
<evidence type="ECO:0000256" key="8">
    <source>
        <dbReference type="ARBA" id="ARBA00022989"/>
    </source>
</evidence>
<dbReference type="FunFam" id="1.10.287.70:FF:000007">
    <property type="entry name" value="Voltage-dependent L-type calcium channel subunit alpha"/>
    <property type="match status" value="1"/>
</dbReference>
<keyword evidence="11" id="KW-0407">Ion channel</keyword>
<dbReference type="GO" id="GO:0008331">
    <property type="term" value="F:high voltage-gated calcium channel activity"/>
    <property type="evidence" value="ECO:0007669"/>
    <property type="project" value="TreeGrafter"/>
</dbReference>
<dbReference type="InterPro" id="IPR050599">
    <property type="entry name" value="VDCC_alpha-1_subunit"/>
</dbReference>
<comment type="subcellular location">
    <subcellularLocation>
        <location evidence="1">Membrane</location>
        <topology evidence="1">Multi-pass membrane protein</topology>
    </subcellularLocation>
</comment>
<dbReference type="PANTHER" id="PTHR45628:SF1">
    <property type="entry name" value="VOLTAGE-DEPENDENT CALCIUM CHANNEL TYPE D SUBUNIT ALPHA-1"/>
    <property type="match status" value="1"/>
</dbReference>
<dbReference type="Pfam" id="PF00520">
    <property type="entry name" value="Ion_trans"/>
    <property type="match status" value="1"/>
</dbReference>
<dbReference type="EMBL" id="UYRT01000545">
    <property type="protein sequence ID" value="VDK28339.1"/>
    <property type="molecule type" value="Genomic_DNA"/>
</dbReference>
<keyword evidence="2" id="KW-0813">Transport</keyword>
<evidence type="ECO:0000256" key="11">
    <source>
        <dbReference type="ARBA" id="ARBA00023303"/>
    </source>
</evidence>
<evidence type="ECO:0000256" key="5">
    <source>
        <dbReference type="ARBA" id="ARBA00022692"/>
    </source>
</evidence>
<evidence type="ECO:0000259" key="13">
    <source>
        <dbReference type="Pfam" id="PF00520"/>
    </source>
</evidence>
<keyword evidence="8 12" id="KW-1133">Transmembrane helix</keyword>
<evidence type="ECO:0000256" key="4">
    <source>
        <dbReference type="ARBA" id="ARBA00022673"/>
    </source>
</evidence>
<evidence type="ECO:0000256" key="2">
    <source>
        <dbReference type="ARBA" id="ARBA00022448"/>
    </source>
</evidence>
<dbReference type="AlphaFoldDB" id="A0A183CVU1"/>
<reference evidence="16" key="1">
    <citation type="submission" date="2016-06" db="UniProtKB">
        <authorList>
            <consortium name="WormBaseParasite"/>
        </authorList>
    </citation>
    <scope>IDENTIFICATION</scope>
</reference>
<dbReference type="OrthoDB" id="431720at2759"/>
<name>A0A183CVU1_9BILA</name>
<dbReference type="InterPro" id="IPR005821">
    <property type="entry name" value="Ion_trans_dom"/>
</dbReference>
<dbReference type="WBParaSite" id="GPUH_0000058201-mRNA-1">
    <property type="protein sequence ID" value="GPUH_0000058201-mRNA-1"/>
    <property type="gene ID" value="GPUH_0000058201"/>
</dbReference>
<dbReference type="GO" id="GO:0005891">
    <property type="term" value="C:voltage-gated calcium channel complex"/>
    <property type="evidence" value="ECO:0007669"/>
    <property type="project" value="TreeGrafter"/>
</dbReference>
<feature type="domain" description="Ion transport" evidence="13">
    <location>
        <begin position="14"/>
        <end position="88"/>
    </location>
</feature>
<evidence type="ECO:0000256" key="3">
    <source>
        <dbReference type="ARBA" id="ARBA00022568"/>
    </source>
</evidence>
<evidence type="ECO:0000256" key="12">
    <source>
        <dbReference type="SAM" id="Phobius"/>
    </source>
</evidence>
<evidence type="ECO:0000256" key="9">
    <source>
        <dbReference type="ARBA" id="ARBA00023065"/>
    </source>
</evidence>
<organism evidence="16">
    <name type="scientific">Gongylonema pulchrum</name>
    <dbReference type="NCBI Taxonomy" id="637853"/>
    <lineage>
        <taxon>Eukaryota</taxon>
        <taxon>Metazoa</taxon>
        <taxon>Ecdysozoa</taxon>
        <taxon>Nematoda</taxon>
        <taxon>Chromadorea</taxon>
        <taxon>Rhabditida</taxon>
        <taxon>Spirurina</taxon>
        <taxon>Spiruromorpha</taxon>
        <taxon>Spiruroidea</taxon>
        <taxon>Gongylonematidae</taxon>
        <taxon>Gongylonema</taxon>
    </lineage>
</organism>
<evidence type="ECO:0000256" key="10">
    <source>
        <dbReference type="ARBA" id="ARBA00023136"/>
    </source>
</evidence>
<accession>A0A183CVU1</accession>
<feature type="transmembrane region" description="Helical" evidence="12">
    <location>
        <begin position="65"/>
        <end position="87"/>
    </location>
</feature>
<sequence length="118" mass="13350">MAAGHYEGVQWICTSNTSWQGPNNGITNFDNFGLAMLTVFQCVSLEGWTDVMYWVNDAVGREWPWIYFVTLVILGSFFVLNLVLGVLSGSGYLDWINQAEDIEPVNDDEQEDEQQFNG</sequence>
<keyword evidence="5 12" id="KW-0812">Transmembrane</keyword>
<evidence type="ECO:0000313" key="16">
    <source>
        <dbReference type="WBParaSite" id="GPUH_0000058201-mRNA-1"/>
    </source>
</evidence>
<keyword evidence="10 12" id="KW-0472">Membrane</keyword>
<keyword evidence="9" id="KW-0406">Ion transport</keyword>
<keyword evidence="3" id="KW-0109">Calcium transport</keyword>
<evidence type="ECO:0000256" key="6">
    <source>
        <dbReference type="ARBA" id="ARBA00022837"/>
    </source>
</evidence>
<keyword evidence="7" id="KW-0851">Voltage-gated channel</keyword>
<evidence type="ECO:0000256" key="1">
    <source>
        <dbReference type="ARBA" id="ARBA00004141"/>
    </source>
</evidence>
<keyword evidence="6" id="KW-0106">Calcium</keyword>
<proteinExistence type="predicted"/>
<dbReference type="GO" id="GO:0098703">
    <property type="term" value="P:calcium ion import across plasma membrane"/>
    <property type="evidence" value="ECO:0007669"/>
    <property type="project" value="TreeGrafter"/>
</dbReference>
<dbReference type="PANTHER" id="PTHR45628">
    <property type="entry name" value="VOLTAGE-DEPENDENT CALCIUM CHANNEL TYPE A SUBUNIT ALPHA-1"/>
    <property type="match status" value="1"/>
</dbReference>
<dbReference type="Gene3D" id="1.10.287.70">
    <property type="match status" value="1"/>
</dbReference>
<dbReference type="SUPFAM" id="SSF81324">
    <property type="entry name" value="Voltage-gated potassium channels"/>
    <property type="match status" value="1"/>
</dbReference>
<dbReference type="Proteomes" id="UP000271098">
    <property type="component" value="Unassembled WGS sequence"/>
</dbReference>
<keyword evidence="4" id="KW-0107">Calcium channel</keyword>
<keyword evidence="15" id="KW-1185">Reference proteome</keyword>
<evidence type="ECO:0000313" key="14">
    <source>
        <dbReference type="EMBL" id="VDK28339.1"/>
    </source>
</evidence>
<evidence type="ECO:0000313" key="15">
    <source>
        <dbReference type="Proteomes" id="UP000271098"/>
    </source>
</evidence>
<protein>
    <submittedName>
        <fullName evidence="16">Ion_trans domain-containing protein</fullName>
    </submittedName>
</protein>
<gene>
    <name evidence="14" type="ORF">GPUH_LOCUS582</name>
</gene>